<evidence type="ECO:0000259" key="7">
    <source>
        <dbReference type="Pfam" id="PF24986"/>
    </source>
</evidence>
<keyword evidence="9" id="KW-1185">Reference proteome</keyword>
<dbReference type="Pfam" id="PF01782">
    <property type="entry name" value="RimM"/>
    <property type="match status" value="1"/>
</dbReference>
<dbReference type="InterPro" id="IPR056792">
    <property type="entry name" value="PRC_RimM"/>
</dbReference>
<evidence type="ECO:0000256" key="2">
    <source>
        <dbReference type="ARBA" id="ARBA00022517"/>
    </source>
</evidence>
<feature type="domain" description="Ribosome maturation factor RimM PRC barrel" evidence="7">
    <location>
        <begin position="102"/>
        <end position="165"/>
    </location>
</feature>
<gene>
    <name evidence="5 8" type="primary">rimM</name>
    <name evidence="8" type="ORF">NCTC10283_00091</name>
</gene>
<keyword evidence="2 5" id="KW-0690">Ribosome biogenesis</keyword>
<comment type="subcellular location">
    <subcellularLocation>
        <location evidence="5">Cytoplasm</location>
    </subcellularLocation>
</comment>
<dbReference type="HAMAP" id="MF_00014">
    <property type="entry name" value="Ribosome_mat_RimM"/>
    <property type="match status" value="1"/>
</dbReference>
<comment type="subunit">
    <text evidence="5">Binds ribosomal protein uS19.</text>
</comment>
<dbReference type="OrthoDB" id="9783509at2"/>
<dbReference type="Gene3D" id="2.40.30.60">
    <property type="entry name" value="RimM"/>
    <property type="match status" value="1"/>
</dbReference>
<name>A0A376BK69_9NEIS</name>
<dbReference type="EMBL" id="UFSO01000002">
    <property type="protein sequence ID" value="SSY70028.1"/>
    <property type="molecule type" value="Genomic_DNA"/>
</dbReference>
<dbReference type="STRING" id="1120980.GCA_000745955_01481"/>
<evidence type="ECO:0000256" key="5">
    <source>
        <dbReference type="HAMAP-Rule" id="MF_00014"/>
    </source>
</evidence>
<keyword evidence="3 5" id="KW-0698">rRNA processing</keyword>
<evidence type="ECO:0000256" key="4">
    <source>
        <dbReference type="ARBA" id="ARBA00023186"/>
    </source>
</evidence>
<dbReference type="SUPFAM" id="SSF50346">
    <property type="entry name" value="PRC-barrel domain"/>
    <property type="match status" value="1"/>
</dbReference>
<evidence type="ECO:0000259" key="6">
    <source>
        <dbReference type="Pfam" id="PF01782"/>
    </source>
</evidence>
<dbReference type="PANTHER" id="PTHR33692:SF1">
    <property type="entry name" value="RIBOSOME MATURATION FACTOR RIMM"/>
    <property type="match status" value="1"/>
</dbReference>
<proteinExistence type="inferred from homology"/>
<dbReference type="InterPro" id="IPR002676">
    <property type="entry name" value="RimM_N"/>
</dbReference>
<feature type="domain" description="RimM N-terminal" evidence="6">
    <location>
        <begin position="10"/>
        <end position="90"/>
    </location>
</feature>
<dbReference type="PANTHER" id="PTHR33692">
    <property type="entry name" value="RIBOSOME MATURATION FACTOR RIMM"/>
    <property type="match status" value="1"/>
</dbReference>
<dbReference type="Pfam" id="PF24986">
    <property type="entry name" value="PRC_RimM"/>
    <property type="match status" value="1"/>
</dbReference>
<comment type="function">
    <text evidence="5">An accessory protein needed during the final step in the assembly of 30S ribosomal subunit, possibly for assembly of the head region. Essential for efficient processing of 16S rRNA. May be needed both before and after RbfA during the maturation of 16S rRNA. It has affinity for free ribosomal 30S subunits but not for 70S ribosomes.</text>
</comment>
<comment type="similarity">
    <text evidence="5">Belongs to the RimM family.</text>
</comment>
<dbReference type="GO" id="GO:0005840">
    <property type="term" value="C:ribosome"/>
    <property type="evidence" value="ECO:0007669"/>
    <property type="project" value="InterPro"/>
</dbReference>
<dbReference type="InterPro" id="IPR009000">
    <property type="entry name" value="Transl_B-barrel_sf"/>
</dbReference>
<protein>
    <recommendedName>
        <fullName evidence="5">Ribosome maturation factor RimM</fullName>
    </recommendedName>
</protein>
<dbReference type="GO" id="GO:0006364">
    <property type="term" value="P:rRNA processing"/>
    <property type="evidence" value="ECO:0007669"/>
    <property type="project" value="UniProtKB-UniRule"/>
</dbReference>
<keyword evidence="1 5" id="KW-0963">Cytoplasm</keyword>
<dbReference type="GO" id="GO:0042274">
    <property type="term" value="P:ribosomal small subunit biogenesis"/>
    <property type="evidence" value="ECO:0007669"/>
    <property type="project" value="UniProtKB-UniRule"/>
</dbReference>
<dbReference type="Proteomes" id="UP000254209">
    <property type="component" value="Unassembled WGS sequence"/>
</dbReference>
<reference evidence="8 9" key="1">
    <citation type="submission" date="2018-06" db="EMBL/GenBank/DDBJ databases">
        <authorList>
            <consortium name="Pathogen Informatics"/>
            <person name="Doyle S."/>
        </authorList>
    </citation>
    <scope>NUCLEOTIDE SEQUENCE [LARGE SCALE GENOMIC DNA]</scope>
    <source>
        <strain evidence="8 9">NCTC10283</strain>
    </source>
</reference>
<evidence type="ECO:0000313" key="9">
    <source>
        <dbReference type="Proteomes" id="UP000254209"/>
    </source>
</evidence>
<dbReference type="InterPro" id="IPR011961">
    <property type="entry name" value="RimM"/>
</dbReference>
<evidence type="ECO:0000256" key="1">
    <source>
        <dbReference type="ARBA" id="ARBA00022490"/>
    </source>
</evidence>
<dbReference type="RefSeq" id="WP_034293191.1">
    <property type="nucleotide sequence ID" value="NZ_CP091519.2"/>
</dbReference>
<dbReference type="InterPro" id="IPR036976">
    <property type="entry name" value="RimM_N_sf"/>
</dbReference>
<dbReference type="AlphaFoldDB" id="A0A376BK69"/>
<dbReference type="NCBIfam" id="TIGR02273">
    <property type="entry name" value="16S_RimM"/>
    <property type="match status" value="1"/>
</dbReference>
<dbReference type="SUPFAM" id="SSF50447">
    <property type="entry name" value="Translation proteins"/>
    <property type="match status" value="1"/>
</dbReference>
<comment type="domain">
    <text evidence="5">The PRC barrel domain binds ribosomal protein uS19.</text>
</comment>
<organism evidence="8 9">
    <name type="scientific">Alysiella crassa</name>
    <dbReference type="NCBI Taxonomy" id="153491"/>
    <lineage>
        <taxon>Bacteria</taxon>
        <taxon>Pseudomonadati</taxon>
        <taxon>Pseudomonadota</taxon>
        <taxon>Betaproteobacteria</taxon>
        <taxon>Neisseriales</taxon>
        <taxon>Neisseriaceae</taxon>
        <taxon>Alysiella</taxon>
    </lineage>
</organism>
<dbReference type="InterPro" id="IPR011033">
    <property type="entry name" value="PRC_barrel-like_sf"/>
</dbReference>
<sequence>MSETQNWVAMGYIKGAFGVKGWLKIQPSTEYTDSLLDYPEWRLVKGKDVQIAEIEAGKAVGGELQVKFSHINDRDAAALMRGYTIEVPRESFAETEEDEFYWTDLVGMQVVNRDGVALGEVVKLMETGAHDVLVVRGEYGEKLIPFVSHFIDDVNQETRTITADWGLDY</sequence>
<evidence type="ECO:0000256" key="3">
    <source>
        <dbReference type="ARBA" id="ARBA00022552"/>
    </source>
</evidence>
<dbReference type="GO" id="GO:0005737">
    <property type="term" value="C:cytoplasm"/>
    <property type="evidence" value="ECO:0007669"/>
    <property type="project" value="UniProtKB-SubCell"/>
</dbReference>
<evidence type="ECO:0000313" key="8">
    <source>
        <dbReference type="EMBL" id="SSY70028.1"/>
    </source>
</evidence>
<dbReference type="GO" id="GO:0043022">
    <property type="term" value="F:ribosome binding"/>
    <property type="evidence" value="ECO:0007669"/>
    <property type="project" value="InterPro"/>
</dbReference>
<accession>A0A376BK69</accession>
<keyword evidence="4 5" id="KW-0143">Chaperone</keyword>
<dbReference type="Gene3D" id="2.30.30.240">
    <property type="entry name" value="PRC-barrel domain"/>
    <property type="match status" value="1"/>
</dbReference>